<keyword evidence="2" id="KW-1185">Reference proteome</keyword>
<evidence type="ECO:0008006" key="3">
    <source>
        <dbReference type="Google" id="ProtNLM"/>
    </source>
</evidence>
<evidence type="ECO:0000313" key="1">
    <source>
        <dbReference type="EMBL" id="BDV42421.1"/>
    </source>
</evidence>
<dbReference type="Proteomes" id="UP001317705">
    <property type="component" value="Chromosome"/>
</dbReference>
<evidence type="ECO:0000313" key="2">
    <source>
        <dbReference type="Proteomes" id="UP001317705"/>
    </source>
</evidence>
<organism evidence="1 2">
    <name type="scientific">Geotalea uraniireducens</name>
    <dbReference type="NCBI Taxonomy" id="351604"/>
    <lineage>
        <taxon>Bacteria</taxon>
        <taxon>Pseudomonadati</taxon>
        <taxon>Thermodesulfobacteriota</taxon>
        <taxon>Desulfuromonadia</taxon>
        <taxon>Geobacterales</taxon>
        <taxon>Geobacteraceae</taxon>
        <taxon>Geotalea</taxon>
    </lineage>
</organism>
<accession>A0ABM8EIU7</accession>
<sequence length="198" mass="22469">MNHRDLDIYRELYKETLADIWDKVSDLLEERGLAHADAEYAGLLITEWIRTTWGGQFLVERHLGDPRPATVLPEEAGPALLDAPPAAVDPLVGSRFATLRDHAVAVLAQLAPGIAGHDGIALTIVETIRRDYRGHYITRIKRLSQLQRDQYIWRQATSAARVEQLAVEHGISVVRAYQINKEMQRRKDLRDQLVLSFD</sequence>
<protein>
    <recommendedName>
        <fullName evidence="3">Mor transcription activator domain-containing protein</fullName>
    </recommendedName>
</protein>
<reference evidence="1 2" key="1">
    <citation type="submission" date="2022-12" db="EMBL/GenBank/DDBJ databases">
        <title>Polyphasic characterization of Geotalea uranireducens NIT-SL11 newly isolated from a complex of sewage sludge and microbially reduced graphene oxide.</title>
        <authorList>
            <person name="Xie L."/>
            <person name="Yoshida N."/>
            <person name="Meng L."/>
        </authorList>
    </citation>
    <scope>NUCLEOTIDE SEQUENCE [LARGE SCALE GENOMIC DNA]</scope>
    <source>
        <strain evidence="1 2">NIT-SL11</strain>
    </source>
</reference>
<name>A0ABM8EIU7_9BACT</name>
<proteinExistence type="predicted"/>
<gene>
    <name evidence="1" type="ORF">GURASL_13440</name>
</gene>
<dbReference type="Gene3D" id="1.10.10.60">
    <property type="entry name" value="Homeodomain-like"/>
    <property type="match status" value="1"/>
</dbReference>
<dbReference type="RefSeq" id="WP_282002868.1">
    <property type="nucleotide sequence ID" value="NZ_AP027151.1"/>
</dbReference>
<dbReference type="EMBL" id="AP027151">
    <property type="protein sequence ID" value="BDV42421.1"/>
    <property type="molecule type" value="Genomic_DNA"/>
</dbReference>